<name>A0A9D1K4E4_9BACT</name>
<organism evidence="1 2">
    <name type="scientific">Candidatus Scatenecus faecavium</name>
    <dbReference type="NCBI Taxonomy" id="2840915"/>
    <lineage>
        <taxon>Bacteria</taxon>
        <taxon>Candidatus Scatenecus</taxon>
    </lineage>
</organism>
<reference evidence="1" key="1">
    <citation type="submission" date="2020-10" db="EMBL/GenBank/DDBJ databases">
        <authorList>
            <person name="Gilroy R."/>
        </authorList>
    </citation>
    <scope>NUCLEOTIDE SEQUENCE</scope>
    <source>
        <strain evidence="1">CHK152-2994</strain>
    </source>
</reference>
<sequence length="170" mass="18625">MADLLSISSIRERIFNPTKHEATVARSSNPFAQTSFKGNVLTADVFVSENDKSKENNGNKISFTGKLKASALVGSIAGIGNKIQQGLESVVAFANRIKDNVVNCWDKLSHTEITFEPAKQALSRMGERMNDALHTMFEPGISAKQISKMEDLSIPRQLLMDNVQAWEAAA</sequence>
<gene>
    <name evidence="1" type="ORF">IAD41_09065</name>
</gene>
<dbReference type="EMBL" id="DVJO01000197">
    <property type="protein sequence ID" value="HIS83737.1"/>
    <property type="molecule type" value="Genomic_DNA"/>
</dbReference>
<dbReference type="AlphaFoldDB" id="A0A9D1K4E4"/>
<dbReference type="Proteomes" id="UP000824139">
    <property type="component" value="Unassembled WGS sequence"/>
</dbReference>
<proteinExistence type="predicted"/>
<comment type="caution">
    <text evidence="1">The sequence shown here is derived from an EMBL/GenBank/DDBJ whole genome shotgun (WGS) entry which is preliminary data.</text>
</comment>
<protein>
    <submittedName>
        <fullName evidence="1">Uncharacterized protein</fullName>
    </submittedName>
</protein>
<reference evidence="1" key="2">
    <citation type="journal article" date="2021" name="PeerJ">
        <title>Extensive microbial diversity within the chicken gut microbiome revealed by metagenomics and culture.</title>
        <authorList>
            <person name="Gilroy R."/>
            <person name="Ravi A."/>
            <person name="Getino M."/>
            <person name="Pursley I."/>
            <person name="Horton D.L."/>
            <person name="Alikhan N.F."/>
            <person name="Baker D."/>
            <person name="Gharbi K."/>
            <person name="Hall N."/>
            <person name="Watson M."/>
            <person name="Adriaenssens E.M."/>
            <person name="Foster-Nyarko E."/>
            <person name="Jarju S."/>
            <person name="Secka A."/>
            <person name="Antonio M."/>
            <person name="Oren A."/>
            <person name="Chaudhuri R.R."/>
            <person name="La Ragione R."/>
            <person name="Hildebrand F."/>
            <person name="Pallen M.J."/>
        </authorList>
    </citation>
    <scope>NUCLEOTIDE SEQUENCE</scope>
    <source>
        <strain evidence="1">CHK152-2994</strain>
    </source>
</reference>
<accession>A0A9D1K4E4</accession>
<evidence type="ECO:0000313" key="2">
    <source>
        <dbReference type="Proteomes" id="UP000824139"/>
    </source>
</evidence>
<evidence type="ECO:0000313" key="1">
    <source>
        <dbReference type="EMBL" id="HIS83737.1"/>
    </source>
</evidence>